<dbReference type="EMBL" id="SNRW01021712">
    <property type="protein sequence ID" value="KAA6364390.1"/>
    <property type="molecule type" value="Genomic_DNA"/>
</dbReference>
<protein>
    <submittedName>
        <fullName evidence="1">Uncharacterized protein</fullName>
    </submittedName>
</protein>
<gene>
    <name evidence="1" type="ORF">EZS28_040082</name>
</gene>
<comment type="caution">
    <text evidence="1">The sequence shown here is derived from an EMBL/GenBank/DDBJ whole genome shotgun (WGS) entry which is preliminary data.</text>
</comment>
<sequence>MYVSSRKWGGVDTEECGDVNSICNSFEHSVLKQTTPDRTPTNLQSGQQIVYTYISVCEILVNQPYRTEADIFMLGGVTTDEISEATECGSVQFDENGEMEFSDQAYWQIKKIIRVDYSSIKGVNQKVLFHSINIVLPTTKQSKYVLKLVGTKDYVNKSRNLKLTIENCSFAQNNTLDKATNFFLFRTEPFLSLRMNVSIFNFIGNNAFIEGTCLIEINNEPDVFTLDNHLN</sequence>
<dbReference type="AlphaFoldDB" id="A0A5J4U2K3"/>
<accession>A0A5J4U2K3</accession>
<organism evidence="1 2">
    <name type="scientific">Streblomastix strix</name>
    <dbReference type="NCBI Taxonomy" id="222440"/>
    <lineage>
        <taxon>Eukaryota</taxon>
        <taxon>Metamonada</taxon>
        <taxon>Preaxostyla</taxon>
        <taxon>Oxymonadida</taxon>
        <taxon>Streblomastigidae</taxon>
        <taxon>Streblomastix</taxon>
    </lineage>
</organism>
<evidence type="ECO:0000313" key="2">
    <source>
        <dbReference type="Proteomes" id="UP000324800"/>
    </source>
</evidence>
<name>A0A5J4U2K3_9EUKA</name>
<reference evidence="1 2" key="1">
    <citation type="submission" date="2019-03" db="EMBL/GenBank/DDBJ databases">
        <title>Single cell metagenomics reveals metabolic interactions within the superorganism composed of flagellate Streblomastix strix and complex community of Bacteroidetes bacteria on its surface.</title>
        <authorList>
            <person name="Treitli S.C."/>
            <person name="Kolisko M."/>
            <person name="Husnik F."/>
            <person name="Keeling P."/>
            <person name="Hampl V."/>
        </authorList>
    </citation>
    <scope>NUCLEOTIDE SEQUENCE [LARGE SCALE GENOMIC DNA]</scope>
    <source>
        <strain evidence="1">ST1C</strain>
    </source>
</reference>
<dbReference type="Proteomes" id="UP000324800">
    <property type="component" value="Unassembled WGS sequence"/>
</dbReference>
<evidence type="ECO:0000313" key="1">
    <source>
        <dbReference type="EMBL" id="KAA6364390.1"/>
    </source>
</evidence>
<proteinExistence type="predicted"/>